<feature type="chain" id="PRO_5034071619" description="acid phosphatase" evidence="9">
    <location>
        <begin position="22"/>
        <end position="481"/>
    </location>
</feature>
<dbReference type="Proteomes" id="UP000728185">
    <property type="component" value="Unassembled WGS sequence"/>
</dbReference>
<comment type="similarity">
    <text evidence="2">Belongs to the histidine acid phosphatase family.</text>
</comment>
<name>A0A8E0RPA7_9TREM</name>
<dbReference type="PANTHER" id="PTHR11567:SF211">
    <property type="entry name" value="PROSTATIC ACID PHOSPHATASE"/>
    <property type="match status" value="1"/>
</dbReference>
<keyword evidence="7" id="KW-0325">Glycoprotein</keyword>
<feature type="transmembrane region" description="Helical" evidence="8">
    <location>
        <begin position="432"/>
        <end position="457"/>
    </location>
</feature>
<dbReference type="PROSITE" id="PS00616">
    <property type="entry name" value="HIS_ACID_PHOSPHAT_1"/>
    <property type="match status" value="1"/>
</dbReference>
<reference evidence="10" key="1">
    <citation type="submission" date="2019-05" db="EMBL/GenBank/DDBJ databases">
        <title>Annotation for the trematode Fasciolopsis buski.</title>
        <authorList>
            <person name="Choi Y.-J."/>
        </authorList>
    </citation>
    <scope>NUCLEOTIDE SEQUENCE</scope>
    <source>
        <strain evidence="10">HT</strain>
        <tissue evidence="10">Whole worm</tissue>
    </source>
</reference>
<evidence type="ECO:0000256" key="9">
    <source>
        <dbReference type="SAM" id="SignalP"/>
    </source>
</evidence>
<keyword evidence="8" id="KW-0472">Membrane</keyword>
<gene>
    <name evidence="10" type="ORF">FBUS_04373</name>
</gene>
<evidence type="ECO:0000256" key="8">
    <source>
        <dbReference type="SAM" id="Phobius"/>
    </source>
</evidence>
<keyword evidence="5" id="KW-0378">Hydrolase</keyword>
<dbReference type="OrthoDB" id="5821688at2759"/>
<evidence type="ECO:0000256" key="2">
    <source>
        <dbReference type="ARBA" id="ARBA00005375"/>
    </source>
</evidence>
<keyword evidence="8" id="KW-1133">Transmembrane helix</keyword>
<dbReference type="PROSITE" id="PS00778">
    <property type="entry name" value="HIS_ACID_PHOSPHAT_2"/>
    <property type="match status" value="1"/>
</dbReference>
<proteinExistence type="inferred from homology"/>
<keyword evidence="11" id="KW-1185">Reference proteome</keyword>
<dbReference type="InterPro" id="IPR029033">
    <property type="entry name" value="His_PPase_superfam"/>
</dbReference>
<dbReference type="Gene3D" id="3.40.50.1240">
    <property type="entry name" value="Phosphoglycerate mutase-like"/>
    <property type="match status" value="1"/>
</dbReference>
<dbReference type="PANTHER" id="PTHR11567">
    <property type="entry name" value="ACID PHOSPHATASE-RELATED"/>
    <property type="match status" value="1"/>
</dbReference>
<protein>
    <recommendedName>
        <fullName evidence="3">acid phosphatase</fullName>
        <ecNumber evidence="3">3.1.3.2</ecNumber>
    </recommendedName>
</protein>
<comment type="caution">
    <text evidence="10">The sequence shown here is derived from an EMBL/GenBank/DDBJ whole genome shotgun (WGS) entry which is preliminary data.</text>
</comment>
<keyword evidence="8" id="KW-0812">Transmembrane</keyword>
<feature type="signal peptide" evidence="9">
    <location>
        <begin position="1"/>
        <end position="21"/>
    </location>
</feature>
<evidence type="ECO:0000256" key="3">
    <source>
        <dbReference type="ARBA" id="ARBA00012646"/>
    </source>
</evidence>
<dbReference type="EMBL" id="LUCM01009568">
    <property type="protein sequence ID" value="KAA0186788.1"/>
    <property type="molecule type" value="Genomic_DNA"/>
</dbReference>
<dbReference type="InterPro" id="IPR050645">
    <property type="entry name" value="Histidine_acid_phosphatase"/>
</dbReference>
<dbReference type="InterPro" id="IPR033379">
    <property type="entry name" value="Acid_Pase_AS"/>
</dbReference>
<organism evidence="10 11">
    <name type="scientific">Fasciolopsis buskii</name>
    <dbReference type="NCBI Taxonomy" id="27845"/>
    <lineage>
        <taxon>Eukaryota</taxon>
        <taxon>Metazoa</taxon>
        <taxon>Spiralia</taxon>
        <taxon>Lophotrochozoa</taxon>
        <taxon>Platyhelminthes</taxon>
        <taxon>Trematoda</taxon>
        <taxon>Digenea</taxon>
        <taxon>Plagiorchiida</taxon>
        <taxon>Echinostomata</taxon>
        <taxon>Echinostomatoidea</taxon>
        <taxon>Fasciolidae</taxon>
        <taxon>Fasciolopsis</taxon>
    </lineage>
</organism>
<evidence type="ECO:0000256" key="7">
    <source>
        <dbReference type="ARBA" id="ARBA00023180"/>
    </source>
</evidence>
<dbReference type="SUPFAM" id="SSF53254">
    <property type="entry name" value="Phosphoglycerate mutase-like"/>
    <property type="match status" value="1"/>
</dbReference>
<evidence type="ECO:0000313" key="10">
    <source>
        <dbReference type="EMBL" id="KAA0186788.1"/>
    </source>
</evidence>
<comment type="catalytic activity">
    <reaction evidence="1">
        <text>a phosphate monoester + H2O = an alcohol + phosphate</text>
        <dbReference type="Rhea" id="RHEA:15017"/>
        <dbReference type="ChEBI" id="CHEBI:15377"/>
        <dbReference type="ChEBI" id="CHEBI:30879"/>
        <dbReference type="ChEBI" id="CHEBI:43474"/>
        <dbReference type="ChEBI" id="CHEBI:67140"/>
        <dbReference type="EC" id="3.1.3.2"/>
    </reaction>
</comment>
<sequence>MLVPCSILILYIVLSSSITSADVSHYAENQTKSPPPSSFADLQIRHLHLLFRHGDRSPVQERIIHGDEAKKMWPDGYGELTDVGILQEFSLGQWIRSKYGDFISTEYRASEYHMRSTDIDRTLMSAQSVSAGIFLNSTTPLKPYEIHWRPIPVHTVPQKEDILLSIADCPCLSILQDVEMNSEKSVQFEHEHSKLFEFLSNKTGTRVNRHNHWEYFDTLTCMRAHNYTMPEWYTESLYQEMEEVAQFYWVQKYASTSTIIRLEVGVFLSVIRDHLLAVVNGSRFLLKRRFHLSLQHLMAYSGHDTDVFFLLTAFSGHSQQIVPYSAVIAIELLGPKPPAPKNAYRLRLVYKQGYLDNDGQYVQFGACSTQPAEQGCPLEDVLTYLSPLFFDPRDFDTECQVEHRRGLPYPLLFSSGSVTSFPCTSHVKPRAYVVYISAAFATLAILGVVALLLVIFFRRRHRRDGYLQNELNDTSDYTCKA</sequence>
<dbReference type="CDD" id="cd07061">
    <property type="entry name" value="HP_HAP_like"/>
    <property type="match status" value="1"/>
</dbReference>
<dbReference type="EC" id="3.1.3.2" evidence="3"/>
<keyword evidence="4 9" id="KW-0732">Signal</keyword>
<evidence type="ECO:0000256" key="4">
    <source>
        <dbReference type="ARBA" id="ARBA00022729"/>
    </source>
</evidence>
<dbReference type="Pfam" id="PF00328">
    <property type="entry name" value="His_Phos_2"/>
    <property type="match status" value="1"/>
</dbReference>
<evidence type="ECO:0000313" key="11">
    <source>
        <dbReference type="Proteomes" id="UP000728185"/>
    </source>
</evidence>
<evidence type="ECO:0000256" key="6">
    <source>
        <dbReference type="ARBA" id="ARBA00023157"/>
    </source>
</evidence>
<evidence type="ECO:0000256" key="5">
    <source>
        <dbReference type="ARBA" id="ARBA00022801"/>
    </source>
</evidence>
<keyword evidence="6" id="KW-1015">Disulfide bond</keyword>
<accession>A0A8E0RPA7</accession>
<dbReference type="AlphaFoldDB" id="A0A8E0RPA7"/>
<dbReference type="InterPro" id="IPR000560">
    <property type="entry name" value="His_Pase_clade-2"/>
</dbReference>
<dbReference type="GO" id="GO:0003993">
    <property type="term" value="F:acid phosphatase activity"/>
    <property type="evidence" value="ECO:0007669"/>
    <property type="project" value="UniProtKB-EC"/>
</dbReference>
<evidence type="ECO:0000256" key="1">
    <source>
        <dbReference type="ARBA" id="ARBA00000032"/>
    </source>
</evidence>